<feature type="signal peptide" evidence="1">
    <location>
        <begin position="1"/>
        <end position="24"/>
    </location>
</feature>
<accession>A0A7Y9L9L8</accession>
<dbReference type="AlphaFoldDB" id="A0A7Y9L9L8"/>
<dbReference type="EMBL" id="JACCBU010000001">
    <property type="protein sequence ID" value="NYE68923.1"/>
    <property type="molecule type" value="Genomic_DNA"/>
</dbReference>
<evidence type="ECO:0000313" key="3">
    <source>
        <dbReference type="Proteomes" id="UP000569914"/>
    </source>
</evidence>
<protein>
    <recommendedName>
        <fullName evidence="4">Lipoprotein</fullName>
    </recommendedName>
</protein>
<reference evidence="2 3" key="1">
    <citation type="submission" date="2020-07" db="EMBL/GenBank/DDBJ databases">
        <title>Sequencing the genomes of 1000 actinobacteria strains.</title>
        <authorList>
            <person name="Klenk H.-P."/>
        </authorList>
    </citation>
    <scope>NUCLEOTIDE SEQUENCE [LARGE SCALE GENOMIC DNA]</scope>
    <source>
        <strain evidence="2 3">DSM 22083</strain>
    </source>
</reference>
<comment type="caution">
    <text evidence="2">The sequence shown here is derived from an EMBL/GenBank/DDBJ whole genome shotgun (WGS) entry which is preliminary data.</text>
</comment>
<proteinExistence type="predicted"/>
<name>A0A7Y9L9L8_9ACTN</name>
<dbReference type="RefSeq" id="WP_179747787.1">
    <property type="nucleotide sequence ID" value="NZ_JACCBU010000001.1"/>
</dbReference>
<keyword evidence="3" id="KW-1185">Reference proteome</keyword>
<organism evidence="2 3">
    <name type="scientific">Microlunatus parietis</name>
    <dbReference type="NCBI Taxonomy" id="682979"/>
    <lineage>
        <taxon>Bacteria</taxon>
        <taxon>Bacillati</taxon>
        <taxon>Actinomycetota</taxon>
        <taxon>Actinomycetes</taxon>
        <taxon>Propionibacteriales</taxon>
        <taxon>Propionibacteriaceae</taxon>
        <taxon>Microlunatus</taxon>
    </lineage>
</organism>
<evidence type="ECO:0000256" key="1">
    <source>
        <dbReference type="SAM" id="SignalP"/>
    </source>
</evidence>
<dbReference type="PROSITE" id="PS51257">
    <property type="entry name" value="PROKAR_LIPOPROTEIN"/>
    <property type="match status" value="1"/>
</dbReference>
<gene>
    <name evidence="2" type="ORF">BKA15_000252</name>
</gene>
<feature type="chain" id="PRO_5031475499" description="Lipoprotein" evidence="1">
    <location>
        <begin position="25"/>
        <end position="143"/>
    </location>
</feature>
<dbReference type="Proteomes" id="UP000569914">
    <property type="component" value="Unassembled WGS sequence"/>
</dbReference>
<evidence type="ECO:0000313" key="2">
    <source>
        <dbReference type="EMBL" id="NYE68923.1"/>
    </source>
</evidence>
<sequence>MKRAGTMAVLAGAALVVFGGCAVAEEPPIQGGEPGTWELLDAGSVTARTTVLRLGVTRVDCSGGVTGKVLEPKVIYEQTRIVIETEVEALNLKAANCPGNPQVPTRLELSEPIGQRDLIDGYCIKGEAVPTSFCVTAVRRPGH</sequence>
<evidence type="ECO:0008006" key="4">
    <source>
        <dbReference type="Google" id="ProtNLM"/>
    </source>
</evidence>
<keyword evidence="1" id="KW-0732">Signal</keyword>